<proteinExistence type="inferred from homology"/>
<gene>
    <name evidence="3" type="primary">rpsF</name>
    <name evidence="4" type="ORF">US96_C0028G0001</name>
</gene>
<evidence type="ECO:0000256" key="3">
    <source>
        <dbReference type="HAMAP-Rule" id="MF_00360"/>
    </source>
</evidence>
<dbReference type="InterPro" id="IPR035980">
    <property type="entry name" value="Ribosomal_bS6_sf"/>
</dbReference>
<evidence type="ECO:0000313" key="5">
    <source>
        <dbReference type="Proteomes" id="UP000034181"/>
    </source>
</evidence>
<dbReference type="GO" id="GO:0006412">
    <property type="term" value="P:translation"/>
    <property type="evidence" value="ECO:0007669"/>
    <property type="project" value="UniProtKB-UniRule"/>
</dbReference>
<reference evidence="4 5" key="1">
    <citation type="journal article" date="2015" name="Nature">
        <title>rRNA introns, odd ribosomes, and small enigmatic genomes across a large radiation of phyla.</title>
        <authorList>
            <person name="Brown C.T."/>
            <person name="Hug L.A."/>
            <person name="Thomas B.C."/>
            <person name="Sharon I."/>
            <person name="Castelle C.J."/>
            <person name="Singh A."/>
            <person name="Wilkins M.J."/>
            <person name="Williams K.H."/>
            <person name="Banfield J.F."/>
        </authorList>
    </citation>
    <scope>NUCLEOTIDE SEQUENCE [LARGE SCALE GENOMIC DNA]</scope>
</reference>
<dbReference type="InterPro" id="IPR014717">
    <property type="entry name" value="Transl_elong_EF1B/ribsomal_bS6"/>
</dbReference>
<name>A0A0G0K783_9BACT</name>
<dbReference type="GO" id="GO:0005737">
    <property type="term" value="C:cytoplasm"/>
    <property type="evidence" value="ECO:0007669"/>
    <property type="project" value="UniProtKB-ARBA"/>
</dbReference>
<comment type="function">
    <text evidence="3">Binds together with bS18 to 16S ribosomal RNA.</text>
</comment>
<dbReference type="AlphaFoldDB" id="A0A0G0K783"/>
<dbReference type="EMBL" id="LBUZ01000028">
    <property type="protein sequence ID" value="KKQ74677.1"/>
    <property type="molecule type" value="Genomic_DNA"/>
</dbReference>
<keyword evidence="3" id="KW-0694">RNA-binding</keyword>
<dbReference type="CDD" id="cd00473">
    <property type="entry name" value="bS6"/>
    <property type="match status" value="1"/>
</dbReference>
<keyword evidence="3" id="KW-0687">Ribonucleoprotein</keyword>
<dbReference type="PANTHER" id="PTHR21011">
    <property type="entry name" value="MITOCHONDRIAL 28S RIBOSOMAL PROTEIN S6"/>
    <property type="match status" value="1"/>
</dbReference>
<dbReference type="Pfam" id="PF01250">
    <property type="entry name" value="Ribosomal_S6"/>
    <property type="match status" value="1"/>
</dbReference>
<comment type="caution">
    <text evidence="4">The sequence shown here is derived from an EMBL/GenBank/DDBJ whole genome shotgun (WGS) entry which is preliminary data.</text>
</comment>
<accession>A0A0G0K783</accession>
<dbReference type="InterPro" id="IPR000529">
    <property type="entry name" value="Ribosomal_bS6"/>
</dbReference>
<dbReference type="HAMAP" id="MF_00360">
    <property type="entry name" value="Ribosomal_bS6"/>
    <property type="match status" value="1"/>
</dbReference>
<keyword evidence="3 4" id="KW-0689">Ribosomal protein</keyword>
<dbReference type="GO" id="GO:0003735">
    <property type="term" value="F:structural constituent of ribosome"/>
    <property type="evidence" value="ECO:0007669"/>
    <property type="project" value="InterPro"/>
</dbReference>
<sequence>MIILQLQKMSYNLTLVLKSTLNTEDRKKISQKVKSNFDKAKITQSDWGQKALAYPIKREASGVFINMDIETEERLKSDFEKTLNSDSNILRHLLIRTN</sequence>
<dbReference type="GO" id="GO:0005840">
    <property type="term" value="C:ribosome"/>
    <property type="evidence" value="ECO:0007669"/>
    <property type="project" value="UniProtKB-KW"/>
</dbReference>
<protein>
    <recommendedName>
        <fullName evidence="2 3">Small ribosomal subunit protein bS6</fullName>
    </recommendedName>
</protein>
<dbReference type="Proteomes" id="UP000034181">
    <property type="component" value="Unassembled WGS sequence"/>
</dbReference>
<dbReference type="PANTHER" id="PTHR21011:SF1">
    <property type="entry name" value="SMALL RIBOSOMAL SUBUNIT PROTEIN BS6M"/>
    <property type="match status" value="1"/>
</dbReference>
<evidence type="ECO:0000313" key="4">
    <source>
        <dbReference type="EMBL" id="KKQ74677.1"/>
    </source>
</evidence>
<dbReference type="GO" id="GO:1990904">
    <property type="term" value="C:ribonucleoprotein complex"/>
    <property type="evidence" value="ECO:0007669"/>
    <property type="project" value="UniProtKB-KW"/>
</dbReference>
<organism evidence="4 5">
    <name type="scientific">Candidatus Woesebacteria bacterium GW2011_GWB1_38_5b</name>
    <dbReference type="NCBI Taxonomy" id="1618569"/>
    <lineage>
        <taxon>Bacteria</taxon>
        <taxon>Candidatus Woeseibacteriota</taxon>
    </lineage>
</organism>
<dbReference type="SUPFAM" id="SSF54995">
    <property type="entry name" value="Ribosomal protein S6"/>
    <property type="match status" value="1"/>
</dbReference>
<dbReference type="Gene3D" id="3.30.70.60">
    <property type="match status" value="1"/>
</dbReference>
<dbReference type="GO" id="GO:0070181">
    <property type="term" value="F:small ribosomal subunit rRNA binding"/>
    <property type="evidence" value="ECO:0007669"/>
    <property type="project" value="TreeGrafter"/>
</dbReference>
<dbReference type="InterPro" id="IPR020814">
    <property type="entry name" value="Ribosomal_S6_plastid/chlpt"/>
</dbReference>
<evidence type="ECO:0000256" key="1">
    <source>
        <dbReference type="ARBA" id="ARBA00009512"/>
    </source>
</evidence>
<comment type="similarity">
    <text evidence="1 3">Belongs to the bacterial ribosomal protein bS6 family.</text>
</comment>
<keyword evidence="3" id="KW-0699">rRNA-binding</keyword>
<dbReference type="NCBIfam" id="TIGR00166">
    <property type="entry name" value="S6"/>
    <property type="match status" value="1"/>
</dbReference>
<evidence type="ECO:0000256" key="2">
    <source>
        <dbReference type="ARBA" id="ARBA00035294"/>
    </source>
</evidence>